<sequence>MRRRSLLAGLAGLAGCGLVPEESEPIEASASAPATLPDDAAAAAGYARAVAETVTVETTVDTDLAGDVELSASRDVVATLFRRVYRADAGRRFGLVTAPTVRIVENSETRYDPVPALDPSRVVELATDRSVATVADWTESGRGTLLGTETSRETATADDDELALVRARARAGDDAVTAMALAPTADATVAPLADVAYDG</sequence>
<reference evidence="1 2" key="1">
    <citation type="submission" date="2018-12" db="EMBL/GenBank/DDBJ databases">
        <title>Complete genome sequence of Haloplanus rallus MBLA0036.</title>
        <authorList>
            <person name="Nam Y.-d."/>
            <person name="Kang J."/>
            <person name="Chung W.-H."/>
            <person name="Park Y.S."/>
        </authorList>
    </citation>
    <scope>NUCLEOTIDE SEQUENCE [LARGE SCALE GENOMIC DNA]</scope>
    <source>
        <strain evidence="1 2">MBLA0036</strain>
    </source>
</reference>
<dbReference type="KEGG" id="hra:EI982_12090"/>
<dbReference type="Pfam" id="PF20127">
    <property type="entry name" value="DUF6517"/>
    <property type="match status" value="1"/>
</dbReference>
<dbReference type="GeneID" id="43370295"/>
<protein>
    <submittedName>
        <fullName evidence="1">Uncharacterized protein</fullName>
    </submittedName>
</protein>
<dbReference type="OrthoDB" id="221675at2157"/>
<accession>A0A6B9FAC2</accession>
<dbReference type="EMBL" id="CP034345">
    <property type="protein sequence ID" value="QGX95474.1"/>
    <property type="molecule type" value="Genomic_DNA"/>
</dbReference>
<proteinExistence type="predicted"/>
<evidence type="ECO:0000313" key="1">
    <source>
        <dbReference type="EMBL" id="QGX95474.1"/>
    </source>
</evidence>
<dbReference type="PROSITE" id="PS51257">
    <property type="entry name" value="PROKAR_LIPOPROTEIN"/>
    <property type="match status" value="1"/>
</dbReference>
<dbReference type="InterPro" id="IPR045396">
    <property type="entry name" value="DUF6517"/>
</dbReference>
<gene>
    <name evidence="1" type="ORF">EI982_12090</name>
</gene>
<dbReference type="RefSeq" id="WP_157689934.1">
    <property type="nucleotide sequence ID" value="NZ_CP034345.1"/>
</dbReference>
<dbReference type="AlphaFoldDB" id="A0A6B9FAC2"/>
<dbReference type="Proteomes" id="UP000428325">
    <property type="component" value="Chromosome"/>
</dbReference>
<evidence type="ECO:0000313" key="2">
    <source>
        <dbReference type="Proteomes" id="UP000428325"/>
    </source>
</evidence>
<keyword evidence="2" id="KW-1185">Reference proteome</keyword>
<name>A0A6B9FAC2_9EURY</name>
<organism evidence="1 2">
    <name type="scientific">Haloplanus rallus</name>
    <dbReference type="NCBI Taxonomy" id="1816183"/>
    <lineage>
        <taxon>Archaea</taxon>
        <taxon>Methanobacteriati</taxon>
        <taxon>Methanobacteriota</taxon>
        <taxon>Stenosarchaea group</taxon>
        <taxon>Halobacteria</taxon>
        <taxon>Halobacteriales</taxon>
        <taxon>Haloferacaceae</taxon>
        <taxon>Haloplanus</taxon>
    </lineage>
</organism>